<gene>
    <name evidence="1" type="ORF">O6P32_07880</name>
</gene>
<accession>A0ABT4PHY0</accession>
<organism evidence="1 2">
    <name type="scientific">Phocaeicola acetigenes</name>
    <dbReference type="NCBI Taxonomy" id="3016083"/>
    <lineage>
        <taxon>Bacteria</taxon>
        <taxon>Pseudomonadati</taxon>
        <taxon>Bacteroidota</taxon>
        <taxon>Bacteroidia</taxon>
        <taxon>Bacteroidales</taxon>
        <taxon>Bacteroidaceae</taxon>
        <taxon>Phocaeicola</taxon>
    </lineage>
</organism>
<comment type="caution">
    <text evidence="1">The sequence shown here is derived from an EMBL/GenBank/DDBJ whole genome shotgun (WGS) entry which is preliminary data.</text>
</comment>
<dbReference type="InterPro" id="IPR045607">
    <property type="entry name" value="DUF6452"/>
</dbReference>
<evidence type="ECO:0000313" key="1">
    <source>
        <dbReference type="EMBL" id="MCZ8372626.1"/>
    </source>
</evidence>
<keyword evidence="2" id="KW-1185">Reference proteome</keyword>
<dbReference type="Proteomes" id="UP001141933">
    <property type="component" value="Unassembled WGS sequence"/>
</dbReference>
<dbReference type="RefSeq" id="WP_178265670.1">
    <property type="nucleotide sequence ID" value="NZ_JAPZVM010000005.1"/>
</dbReference>
<dbReference type="Pfam" id="PF20050">
    <property type="entry name" value="DUF6452"/>
    <property type="match status" value="1"/>
</dbReference>
<dbReference type="EMBL" id="JAPZVM010000005">
    <property type="protein sequence ID" value="MCZ8372626.1"/>
    <property type="molecule type" value="Genomic_DNA"/>
</dbReference>
<evidence type="ECO:0000313" key="2">
    <source>
        <dbReference type="Proteomes" id="UP001141933"/>
    </source>
</evidence>
<name>A0ABT4PHY0_9BACT</name>
<reference evidence="1" key="1">
    <citation type="submission" date="2022-12" db="EMBL/GenBank/DDBJ databases">
        <title>Phocaeicola acetigenes sp. nov., isolated feces from a healthy human.</title>
        <authorList>
            <person name="Do H."/>
            <person name="Ha Y.B."/>
            <person name="Kim J.-S."/>
            <person name="Suh M.K."/>
            <person name="Kim H.S."/>
            <person name="Lee J.-S."/>
        </authorList>
    </citation>
    <scope>NUCLEOTIDE SEQUENCE</scope>
    <source>
        <strain evidence="1">KGMB11183</strain>
    </source>
</reference>
<sequence length="182" mass="20772">MKKLPFLLFILWIAVLFFPACEVENCPPNTMSYIKFSFVNQHGKAVQLIDTTSIIGMIHADVTVYDTLDDGTIKEEVVYDSLIHDTLINREVGASGFEVPLSYSDKTSFILAYMHAKPDTIHISHRNIPYVTNLDCGTMMFYEIQQATSTRHQLDSIQIINPNIDNNEKENIKIYFTVTDTE</sequence>
<protein>
    <submittedName>
        <fullName evidence="1">DUF6452 family protein</fullName>
    </submittedName>
</protein>
<proteinExistence type="predicted"/>